<feature type="compositionally biased region" description="Low complexity" evidence="1">
    <location>
        <begin position="288"/>
        <end position="301"/>
    </location>
</feature>
<evidence type="ECO:0000313" key="4">
    <source>
        <dbReference type="Proteomes" id="UP000253970"/>
    </source>
</evidence>
<evidence type="ECO:0000256" key="2">
    <source>
        <dbReference type="SAM" id="Phobius"/>
    </source>
</evidence>
<feature type="region of interest" description="Disordered" evidence="1">
    <location>
        <begin position="202"/>
        <end position="371"/>
    </location>
</feature>
<feature type="region of interest" description="Disordered" evidence="1">
    <location>
        <begin position="133"/>
        <end position="161"/>
    </location>
</feature>
<gene>
    <name evidence="3" type="ORF">C1875_03510</name>
</gene>
<dbReference type="AlphaFoldDB" id="A0A369MKK6"/>
<proteinExistence type="predicted"/>
<dbReference type="Proteomes" id="UP000253970">
    <property type="component" value="Unassembled WGS sequence"/>
</dbReference>
<feature type="compositionally biased region" description="Low complexity" evidence="1">
    <location>
        <begin position="333"/>
        <end position="357"/>
    </location>
</feature>
<feature type="compositionally biased region" description="Gly residues" evidence="1">
    <location>
        <begin position="321"/>
        <end position="332"/>
    </location>
</feature>
<reference evidence="3 4" key="1">
    <citation type="journal article" date="2018" name="Elife">
        <title>Discovery and characterization of a prevalent human gut bacterial enzyme sufficient for the inactivation of a family of plant toxins.</title>
        <authorList>
            <person name="Koppel N."/>
            <person name="Bisanz J.E."/>
            <person name="Pandelia M.E."/>
            <person name="Turnbaugh P.J."/>
            <person name="Balskus E.P."/>
        </authorList>
    </citation>
    <scope>NUCLEOTIDE SEQUENCE [LARGE SCALE GENOMIC DNA]</scope>
    <source>
        <strain evidence="3 4">W1 BHI 6</strain>
    </source>
</reference>
<feature type="compositionally biased region" description="Basic and acidic residues" evidence="1">
    <location>
        <begin position="237"/>
        <end position="247"/>
    </location>
</feature>
<feature type="transmembrane region" description="Helical" evidence="2">
    <location>
        <begin position="43"/>
        <end position="64"/>
    </location>
</feature>
<feature type="transmembrane region" description="Helical" evidence="2">
    <location>
        <begin position="12"/>
        <end position="37"/>
    </location>
</feature>
<name>A0A369MKK6_EGGLN</name>
<feature type="compositionally biased region" description="Gly residues" evidence="1">
    <location>
        <begin position="255"/>
        <end position="265"/>
    </location>
</feature>
<accession>A0A369MKK6</accession>
<evidence type="ECO:0000256" key="1">
    <source>
        <dbReference type="SAM" id="MobiDB-lite"/>
    </source>
</evidence>
<dbReference type="EMBL" id="PPTU01000003">
    <property type="protein sequence ID" value="RDB72548.1"/>
    <property type="molecule type" value="Genomic_DNA"/>
</dbReference>
<feature type="compositionally biased region" description="Gly residues" evidence="1">
    <location>
        <begin position="302"/>
        <end position="313"/>
    </location>
</feature>
<keyword evidence="2" id="KW-1133">Transmembrane helix</keyword>
<sequence length="371" mass="34504">MAQEANSRKGKLGGLFDDLSIAQVVAGALAAVTSMLLASQIGIYGSAIGVGVGSVVSAVASQLYKKFLQRSADKLKEIHPGETLAMGSKGSAGSKDGASAGGGAGAAVGAGSVAGSHAAATVKLDAAETTALPKEAARGRTPHADASLAGGTVVQRARAERQRKKKFKRGVVIVSIVSALLAVAVSAFVIDFVSAGQGVGAKTEPILPSRSQPVDDAPAASNGKDASTGSSSPEESDASKDGAKDQGESQSDGKGSSGSGSGSGTDSGSNSGSSSGDRGSSGSGSGSGSTDSSGSSGSNGSSDGGSGSGGGSGNLSDSGDGSSGSSGSGSGSTGAPTGSSGAAGSTAGSGTAGSAGAAQLAANPPAASVAS</sequence>
<organism evidence="3 4">
    <name type="scientific">Eggerthella lenta</name>
    <name type="common">Eubacterium lentum</name>
    <dbReference type="NCBI Taxonomy" id="84112"/>
    <lineage>
        <taxon>Bacteria</taxon>
        <taxon>Bacillati</taxon>
        <taxon>Actinomycetota</taxon>
        <taxon>Coriobacteriia</taxon>
        <taxon>Eggerthellales</taxon>
        <taxon>Eggerthellaceae</taxon>
        <taxon>Eggerthella</taxon>
    </lineage>
</organism>
<dbReference type="RefSeq" id="WP_114532982.1">
    <property type="nucleotide sequence ID" value="NZ_JADNER010000002.1"/>
</dbReference>
<keyword evidence="2" id="KW-0472">Membrane</keyword>
<evidence type="ECO:0000313" key="3">
    <source>
        <dbReference type="EMBL" id="RDB72548.1"/>
    </source>
</evidence>
<feature type="compositionally biased region" description="Polar residues" evidence="1">
    <location>
        <begin position="224"/>
        <end position="233"/>
    </location>
</feature>
<protein>
    <submittedName>
        <fullName evidence="3">Uncharacterized protein</fullName>
    </submittedName>
</protein>
<keyword evidence="2" id="KW-0812">Transmembrane</keyword>
<feature type="compositionally biased region" description="Low complexity" evidence="1">
    <location>
        <begin position="266"/>
        <end position="278"/>
    </location>
</feature>
<comment type="caution">
    <text evidence="3">The sequence shown here is derived from an EMBL/GenBank/DDBJ whole genome shotgun (WGS) entry which is preliminary data.</text>
</comment>
<feature type="transmembrane region" description="Helical" evidence="2">
    <location>
        <begin position="171"/>
        <end position="190"/>
    </location>
</feature>